<sequence>RLERVRHNRQSPALPCCSTIPHLSPRQNWRKPESGRSPPGSLQRTIIPGEFRGPRFPLRELAPGTAGFATRTIRSSAAVAGLYRRNRRG</sequence>
<feature type="region of interest" description="Disordered" evidence="1">
    <location>
        <begin position="1"/>
        <end position="48"/>
    </location>
</feature>
<dbReference type="RefSeq" id="NP_041308.1">
    <property type="nucleotide sequence ID" value="NC_001524.1"/>
</dbReference>
<protein>
    <submittedName>
        <fullName evidence="2">Uncharacterized protein E3</fullName>
    </submittedName>
</protein>
<evidence type="ECO:0000313" key="2">
    <source>
        <dbReference type="EMBL" id="AAA66856.1"/>
    </source>
</evidence>
<reference evidence="2" key="2">
    <citation type="submission" date="1988-10" db="EMBL/GenBank/DDBJ databases">
        <title>The genome of the Elk papilloma virus.</title>
        <authorList>
            <person name="Eriksson A."/>
        </authorList>
    </citation>
    <scope>NUCLEOTIDE SEQUENCE</scope>
</reference>
<organism>
    <name type="scientific">European elk papillomavirus</name>
    <name type="common">EEPV</name>
    <dbReference type="NCBI Taxonomy" id="2885846"/>
    <lineage>
        <taxon>Viruses</taxon>
        <taxon>Monodnaviria</taxon>
        <taxon>Shotokuvirae</taxon>
        <taxon>Cossaviricota</taxon>
        <taxon>Papovaviricetes</taxon>
        <taxon>Zurhausenvirales</taxon>
        <taxon>Papillomaviridae</taxon>
        <taxon>Firstpapillomavirinae</taxon>
        <taxon>Deltapapillomavirus</taxon>
        <taxon>Deltapapillomavirus 1</taxon>
    </lineage>
</organism>
<gene>
    <name evidence="2" type="primary">E3</name>
</gene>
<keyword evidence="3" id="KW-1185">Reference proteome</keyword>
<organismHost>
    <name type="scientific">Rangifer tarandus</name>
    <name type="common">Reindeer</name>
    <name type="synonym">Cervus tarandus</name>
    <dbReference type="NCBI Taxonomy" id="9870"/>
</organismHost>
<dbReference type="EMBL" id="M15953">
    <property type="protein sequence ID" value="AAA66856.1"/>
    <property type="molecule type" value="Genomic_DNA"/>
</dbReference>
<accession>Q84260</accession>
<evidence type="ECO:0000256" key="1">
    <source>
        <dbReference type="SAM" id="MobiDB-lite"/>
    </source>
</evidence>
<feature type="non-terminal residue" evidence="2">
    <location>
        <position position="1"/>
    </location>
</feature>
<dbReference type="Proteomes" id="UP000009060">
    <property type="component" value="Segment"/>
</dbReference>
<evidence type="ECO:0000313" key="3">
    <source>
        <dbReference type="Proteomes" id="UP000009060"/>
    </source>
</evidence>
<dbReference type="GeneID" id="1488992"/>
<name>Q84260_PAPVE</name>
<organismHost>
    <name type="scientific">Cervus elaphus</name>
    <name type="common">Red deer</name>
    <dbReference type="NCBI Taxonomy" id="9860"/>
</organismHost>
<dbReference type="KEGG" id="vg:1488992"/>
<reference evidence="2" key="1">
    <citation type="journal article" date="1986" name="Gene">
        <title>Organization and expression of the transforming region from the European elk papillomavirus (EEPV).</title>
        <authorList>
            <person name="Ahola H."/>
            <person name="Bergman P."/>
            <person name="Strom A.C."/>
            <person name="Moreno-Lopez J."/>
            <person name="Pettersson U."/>
        </authorList>
    </citation>
    <scope>NUCLEOTIDE SEQUENCE [LARGE SCALE GENOMIC DNA]</scope>
</reference>
<proteinExistence type="predicted"/>